<feature type="binding site" evidence="9">
    <location>
        <begin position="66"/>
        <end position="69"/>
    </location>
    <ligand>
        <name>FMN</name>
        <dbReference type="ChEBI" id="CHEBI:58210"/>
    </ligand>
</feature>
<dbReference type="InterPro" id="IPR001094">
    <property type="entry name" value="Flavdoxin-like"/>
</dbReference>
<feature type="binding site" evidence="9">
    <location>
        <begin position="390"/>
        <end position="393"/>
    </location>
    <ligand>
        <name>FAD</name>
        <dbReference type="ChEBI" id="CHEBI:57692"/>
    </ligand>
</feature>
<comment type="caution">
    <text evidence="9">Lacks conserved residue(s) required for the propagation of feature annotation.</text>
</comment>
<gene>
    <name evidence="9" type="primary">TAH18</name>
    <name evidence="12" type="ORF">HYPBUDRAFT_152413</name>
</gene>
<dbReference type="GO" id="GO:0016226">
    <property type="term" value="P:iron-sulfur cluster assembly"/>
    <property type="evidence" value="ECO:0007669"/>
    <property type="project" value="UniProtKB-UniRule"/>
</dbReference>
<dbReference type="EMBL" id="KV454540">
    <property type="protein sequence ID" value="ODV67496.1"/>
    <property type="molecule type" value="Genomic_DNA"/>
</dbReference>
<dbReference type="PRINTS" id="PR00369">
    <property type="entry name" value="FLAVODOXIN"/>
</dbReference>
<evidence type="ECO:0000256" key="6">
    <source>
        <dbReference type="ARBA" id="ARBA00022827"/>
    </source>
</evidence>
<comment type="subunit">
    <text evidence="9">Interacts with DRE2; as part of the cytosolic iron-sulfur (Fe-S) protein assembly (CIA) machinery.</text>
</comment>
<dbReference type="InterPro" id="IPR029039">
    <property type="entry name" value="Flavoprotein-like_sf"/>
</dbReference>
<comment type="cofactor">
    <cofactor evidence="1 9">
        <name>FMN</name>
        <dbReference type="ChEBI" id="CHEBI:58210"/>
    </cofactor>
</comment>
<comment type="subcellular location">
    <subcellularLocation>
        <location evidence="9">Cytoplasm</location>
    </subcellularLocation>
    <subcellularLocation>
        <location evidence="9">Mitochondrion</location>
    </subcellularLocation>
    <text evidence="9">Relocalizes to mitochondria after H(2)O(2) exposure.</text>
</comment>
<comment type="similarity">
    <text evidence="9">In the C-terminal section; belongs to the flavoprotein pyridine nucleotide cytochrome reductase family.</text>
</comment>
<evidence type="ECO:0000256" key="8">
    <source>
        <dbReference type="ARBA" id="ARBA00023002"/>
    </source>
</evidence>
<dbReference type="GO" id="GO:0045429">
    <property type="term" value="P:positive regulation of nitric oxide biosynthetic process"/>
    <property type="evidence" value="ECO:0007669"/>
    <property type="project" value="EnsemblFungi"/>
</dbReference>
<feature type="binding site" evidence="9">
    <location>
        <begin position="422"/>
        <end position="425"/>
    </location>
    <ligand>
        <name>FAD</name>
        <dbReference type="ChEBI" id="CHEBI:57692"/>
    </ligand>
</feature>
<comment type="similarity">
    <text evidence="9">In the N-terminal section; belongs to the flavodoxin family.</text>
</comment>
<comment type="catalytic activity">
    <reaction evidence="9">
        <text>2 oxidized [2Fe-2S]-[protein] + NADPH = 2 reduced [2Fe-2S]-[protein] + NADP(+) + H(+)</text>
        <dbReference type="Rhea" id="RHEA:67716"/>
        <dbReference type="Rhea" id="RHEA-COMP:17327"/>
        <dbReference type="Rhea" id="RHEA-COMP:17328"/>
        <dbReference type="ChEBI" id="CHEBI:15378"/>
        <dbReference type="ChEBI" id="CHEBI:33737"/>
        <dbReference type="ChEBI" id="CHEBI:33738"/>
        <dbReference type="ChEBI" id="CHEBI:57783"/>
        <dbReference type="ChEBI" id="CHEBI:58349"/>
    </reaction>
</comment>
<evidence type="ECO:0000259" key="10">
    <source>
        <dbReference type="PROSITE" id="PS50902"/>
    </source>
</evidence>
<protein>
    <recommendedName>
        <fullName evidence="9">NADPH-dependent diflavin oxidoreductase 1</fullName>
        <ecNumber evidence="9">1.18.1.-</ecNumber>
    </recommendedName>
    <alternativeName>
        <fullName evidence="9">NADPH-dependent FMN and FAD-containing oxidoreductase</fullName>
    </alternativeName>
</protein>
<dbReference type="GO" id="GO:0050661">
    <property type="term" value="F:NADP binding"/>
    <property type="evidence" value="ECO:0007669"/>
    <property type="project" value="UniProtKB-UniRule"/>
</dbReference>
<proteinExistence type="inferred from homology"/>
<feature type="binding site" evidence="9">
    <location>
        <position position="139"/>
    </location>
    <ligand>
        <name>FMN</name>
        <dbReference type="ChEBI" id="CHEBI:58210"/>
    </ligand>
</feature>
<evidence type="ECO:0000256" key="1">
    <source>
        <dbReference type="ARBA" id="ARBA00001917"/>
    </source>
</evidence>
<comment type="function">
    <text evidence="9">NADPH-dependent reductase which is a central component of the cytosolic iron-sulfur (Fe-S) protein assembly (CIA) machinery. Transfers electrons from NADPH via its FAD and FMN prosthetic groups to the [2Fe-2S] cluster of DRE2, another key component of the CIA machinery. In turn, this reduced cluster provides electrons for assembly of cytosolic iron-sulfur cluster proteins. Positively controls H(2)O(2)-induced cell death.</text>
</comment>
<name>A0A1E4RJT3_9ASCO</name>
<evidence type="ECO:0000313" key="12">
    <source>
        <dbReference type="EMBL" id="ODV67496.1"/>
    </source>
</evidence>
<dbReference type="OrthoDB" id="1856718at2759"/>
<dbReference type="STRING" id="984485.A0A1E4RJT3"/>
<keyword evidence="9" id="KW-0496">Mitochondrion</keyword>
<keyword evidence="7 9" id="KW-0521">NADP</keyword>
<feature type="domain" description="Flavodoxin-like" evidence="10">
    <location>
        <begin position="12"/>
        <end position="157"/>
    </location>
</feature>
<dbReference type="Proteomes" id="UP000095085">
    <property type="component" value="Unassembled WGS sequence"/>
</dbReference>
<dbReference type="InterPro" id="IPR003097">
    <property type="entry name" value="CysJ-like_FAD-binding"/>
</dbReference>
<dbReference type="GO" id="GO:0016651">
    <property type="term" value="F:oxidoreductase activity, acting on NAD(P)H"/>
    <property type="evidence" value="ECO:0007669"/>
    <property type="project" value="UniProtKB-UniRule"/>
</dbReference>
<dbReference type="Pfam" id="PF00258">
    <property type="entry name" value="Flavodoxin_1"/>
    <property type="match status" value="1"/>
</dbReference>
<feature type="binding site" evidence="9">
    <location>
        <position position="359"/>
    </location>
    <ligand>
        <name>FAD</name>
        <dbReference type="ChEBI" id="CHEBI:57692"/>
    </ligand>
</feature>
<dbReference type="PROSITE" id="PS51384">
    <property type="entry name" value="FAD_FR"/>
    <property type="match status" value="1"/>
</dbReference>
<keyword evidence="3 9" id="KW-0963">Cytoplasm</keyword>
<organism evidence="12 13">
    <name type="scientific">Hyphopichia burtonii NRRL Y-1933</name>
    <dbReference type="NCBI Taxonomy" id="984485"/>
    <lineage>
        <taxon>Eukaryota</taxon>
        <taxon>Fungi</taxon>
        <taxon>Dikarya</taxon>
        <taxon>Ascomycota</taxon>
        <taxon>Saccharomycotina</taxon>
        <taxon>Pichiomycetes</taxon>
        <taxon>Debaryomycetaceae</taxon>
        <taxon>Hyphopichia</taxon>
    </lineage>
</organism>
<feature type="binding site" evidence="9">
    <location>
        <begin position="521"/>
        <end position="522"/>
    </location>
    <ligand>
        <name>NADP(+)</name>
        <dbReference type="ChEBI" id="CHEBI:58349"/>
    </ligand>
</feature>
<dbReference type="Pfam" id="PF00667">
    <property type="entry name" value="FAD_binding_1"/>
    <property type="match status" value="1"/>
</dbReference>
<dbReference type="InterPro" id="IPR001433">
    <property type="entry name" value="OxRdtase_FAD/NAD-bd"/>
</dbReference>
<dbReference type="PRINTS" id="PR00371">
    <property type="entry name" value="FPNCR"/>
</dbReference>
<dbReference type="EC" id="1.18.1.-" evidence="9"/>
<feature type="binding site" evidence="9">
    <location>
        <begin position="104"/>
        <end position="113"/>
    </location>
    <ligand>
        <name>FMN</name>
        <dbReference type="ChEBI" id="CHEBI:58210"/>
    </ligand>
</feature>
<dbReference type="PROSITE" id="PS50902">
    <property type="entry name" value="FLAVODOXIN_LIKE"/>
    <property type="match status" value="1"/>
</dbReference>
<feature type="domain" description="FAD-binding FR-type" evidence="11">
    <location>
        <begin position="209"/>
        <end position="451"/>
    </location>
</feature>
<feature type="binding site" evidence="9">
    <location>
        <position position="465"/>
    </location>
    <ligand>
        <name>NADP(+)</name>
        <dbReference type="ChEBI" id="CHEBI:58349"/>
    </ligand>
</feature>
<dbReference type="GO" id="GO:0005739">
    <property type="term" value="C:mitochondrion"/>
    <property type="evidence" value="ECO:0007669"/>
    <property type="project" value="UniProtKB-SubCell"/>
</dbReference>
<dbReference type="AlphaFoldDB" id="A0A1E4RJT3"/>
<dbReference type="Gene3D" id="2.40.30.10">
    <property type="entry name" value="Translation factors"/>
    <property type="match status" value="1"/>
</dbReference>
<dbReference type="HAMAP" id="MF_03178">
    <property type="entry name" value="NDOR1"/>
    <property type="match status" value="1"/>
</dbReference>
<reference evidence="13" key="1">
    <citation type="submission" date="2016-05" db="EMBL/GenBank/DDBJ databases">
        <title>Comparative genomics of biotechnologically important yeasts.</title>
        <authorList>
            <consortium name="DOE Joint Genome Institute"/>
            <person name="Riley R."/>
            <person name="Haridas S."/>
            <person name="Wolfe K.H."/>
            <person name="Lopes M.R."/>
            <person name="Hittinger C.T."/>
            <person name="Goker M."/>
            <person name="Salamov A."/>
            <person name="Wisecaver J."/>
            <person name="Long T.M."/>
            <person name="Aerts A.L."/>
            <person name="Barry K."/>
            <person name="Choi C."/>
            <person name="Clum A."/>
            <person name="Coughlan A.Y."/>
            <person name="Deshpande S."/>
            <person name="Douglass A.P."/>
            <person name="Hanson S.J."/>
            <person name="Klenk H.-P."/>
            <person name="Labutti K."/>
            <person name="Lapidus A."/>
            <person name="Lindquist E."/>
            <person name="Lipzen A."/>
            <person name="Meier-Kolthoff J.P."/>
            <person name="Ohm R.A."/>
            <person name="Otillar R.P."/>
            <person name="Pangilinan J."/>
            <person name="Peng Y."/>
            <person name="Rokas A."/>
            <person name="Rosa C.A."/>
            <person name="Scheuner C."/>
            <person name="Sibirny A.A."/>
            <person name="Slot J.C."/>
            <person name="Stielow J.B."/>
            <person name="Sun H."/>
            <person name="Kurtzman C.P."/>
            <person name="Blackwell M."/>
            <person name="Grigoriev I.V."/>
            <person name="Jeffries T.W."/>
        </authorList>
    </citation>
    <scope>NUCLEOTIDE SEQUENCE [LARGE SCALE GENOMIC DNA]</scope>
    <source>
        <strain evidence="13">NRRL Y-1933</strain>
    </source>
</reference>
<dbReference type="GO" id="GO:0005829">
    <property type="term" value="C:cytosol"/>
    <property type="evidence" value="ECO:0007669"/>
    <property type="project" value="EnsemblFungi"/>
</dbReference>
<evidence type="ECO:0000313" key="13">
    <source>
        <dbReference type="Proteomes" id="UP000095085"/>
    </source>
</evidence>
<dbReference type="FunFam" id="3.40.50.80:FF:000030">
    <property type="entry name" value="NADPH-dependent diflavin oxidoreductase 1"/>
    <property type="match status" value="1"/>
</dbReference>
<keyword evidence="4 9" id="KW-0285">Flavoprotein</keyword>
<dbReference type="GeneID" id="30995556"/>
<dbReference type="InterPro" id="IPR028879">
    <property type="entry name" value="NDOR1"/>
</dbReference>
<feature type="binding site" evidence="9">
    <location>
        <begin position="18"/>
        <end position="23"/>
    </location>
    <ligand>
        <name>FMN</name>
        <dbReference type="ChEBI" id="CHEBI:58210"/>
    </ligand>
</feature>
<dbReference type="SUPFAM" id="SSF52218">
    <property type="entry name" value="Flavoproteins"/>
    <property type="match status" value="1"/>
</dbReference>
<accession>A0A1E4RJT3</accession>
<dbReference type="InterPro" id="IPR017938">
    <property type="entry name" value="Riboflavin_synthase-like_b-brl"/>
</dbReference>
<dbReference type="PANTHER" id="PTHR19384">
    <property type="entry name" value="NITRIC OXIDE SYNTHASE-RELATED"/>
    <property type="match status" value="1"/>
</dbReference>
<evidence type="ECO:0000256" key="3">
    <source>
        <dbReference type="ARBA" id="ARBA00022490"/>
    </source>
</evidence>
<dbReference type="GO" id="GO:0034599">
    <property type="term" value="P:cellular response to oxidative stress"/>
    <property type="evidence" value="ECO:0007669"/>
    <property type="project" value="EnsemblFungi"/>
</dbReference>
<dbReference type="RefSeq" id="XP_020076563.1">
    <property type="nucleotide sequence ID" value="XM_020221006.1"/>
</dbReference>
<dbReference type="Gene3D" id="3.40.50.360">
    <property type="match status" value="1"/>
</dbReference>
<evidence type="ECO:0000256" key="5">
    <source>
        <dbReference type="ARBA" id="ARBA00022643"/>
    </source>
</evidence>
<dbReference type="Gene3D" id="3.40.50.80">
    <property type="entry name" value="Nucleotide-binding domain of ferredoxin-NADP reductase (FNR) module"/>
    <property type="match status" value="1"/>
</dbReference>
<dbReference type="InterPro" id="IPR008254">
    <property type="entry name" value="Flavodoxin/NO_synth"/>
</dbReference>
<dbReference type="Gene3D" id="1.20.990.10">
    <property type="entry name" value="NADPH-cytochrome p450 Reductase, Chain A, domain 3"/>
    <property type="match status" value="1"/>
</dbReference>
<dbReference type="GO" id="GO:0010181">
    <property type="term" value="F:FMN binding"/>
    <property type="evidence" value="ECO:0007669"/>
    <property type="project" value="UniProtKB-UniRule"/>
</dbReference>
<dbReference type="InterPro" id="IPR023173">
    <property type="entry name" value="NADPH_Cyt_P450_Rdtase_alpha"/>
</dbReference>
<comment type="similarity">
    <text evidence="9">Belongs to the NADPH-dependent diflavin oxidoreductase NDOR1 family.</text>
</comment>
<dbReference type="SUPFAM" id="SSF52343">
    <property type="entry name" value="Ferredoxin reductase-like, C-terminal NADP-linked domain"/>
    <property type="match status" value="1"/>
</dbReference>
<comment type="cofactor">
    <cofactor evidence="2 9">
        <name>FAD</name>
        <dbReference type="ChEBI" id="CHEBI:57692"/>
    </cofactor>
</comment>
<feature type="binding site" evidence="9">
    <location>
        <position position="603"/>
    </location>
    <ligand>
        <name>FAD</name>
        <dbReference type="ChEBI" id="CHEBI:57692"/>
    </ligand>
</feature>
<keyword evidence="5 9" id="KW-0288">FMN</keyword>
<sequence length="603" mass="68715">MSTDTQLEPTCVTVLYGSETGNAQDYAEYLYKKLQYLQLKPTLAALDDYPMKKLVTDTEILIVICSTTGQGELPRNARKFMKFLLKKKLPADLFNHIKLTTLGLGDSSYPKFNYAIKKVHTRLTQLGCSELSPRCEADEMSPEGVDGFYTEWESALIPAITSYFPQLVALDDGFLLPAENPVSIDVSGVDFDSCENGKALALSRANNATGLKIGKVIVNDRLTSPDHFQDVRHLILESSELTYLPGDTLALYPTNSQRNVELLLELQPHWKDLADKPLSIHGKLPLMDGGLIDSDKLTLRSLITHHLDLIAIPRRSFFMTLWHFTDDSTEDGAREKEKLREFSRFDDPEELYNYANRPRRLILETLMEFDKNTKVPIEYIFDLFPKIKPRLFSIASRPSPNQVELVIGIVEYKTMLRRTRKGLCTTWLKDLNTEDEVIFSLFKSNLSFQLPDHPDPPVLMISPGTGVAPMKSLVEHASSTNPTQPLYLFYGCRYKEKDFLFEKLWSELHRQGKLNMFPSFSRDPNSRAKYVQDKLFTEINLVGDLLLNQNAIVFICGSSGNMPRQVRITLIEILVKFGSISNEDADKYLMDMENTGRYIQETW</sequence>
<dbReference type="InterPro" id="IPR017927">
    <property type="entry name" value="FAD-bd_FR_type"/>
</dbReference>
<feature type="binding site" evidence="9">
    <location>
        <begin position="528"/>
        <end position="532"/>
    </location>
    <ligand>
        <name>NADP(+)</name>
        <dbReference type="ChEBI" id="CHEBI:58349"/>
    </ligand>
</feature>
<dbReference type="PANTHER" id="PTHR19384:SF10">
    <property type="entry name" value="NADPH-DEPENDENT DIFLAVIN OXIDOREDUCTASE 1"/>
    <property type="match status" value="1"/>
</dbReference>
<dbReference type="Pfam" id="PF00175">
    <property type="entry name" value="NAD_binding_1"/>
    <property type="match status" value="1"/>
</dbReference>
<evidence type="ECO:0000256" key="9">
    <source>
        <dbReference type="HAMAP-Rule" id="MF_03178"/>
    </source>
</evidence>
<dbReference type="GO" id="GO:0050660">
    <property type="term" value="F:flavin adenine dinucleotide binding"/>
    <property type="evidence" value="ECO:0007669"/>
    <property type="project" value="UniProtKB-UniRule"/>
</dbReference>
<evidence type="ECO:0000256" key="2">
    <source>
        <dbReference type="ARBA" id="ARBA00001974"/>
    </source>
</evidence>
<keyword evidence="6 9" id="KW-0274">FAD</keyword>
<dbReference type="GO" id="GO:0097361">
    <property type="term" value="C:cytosolic [4Fe-4S] assembly targeting complex"/>
    <property type="evidence" value="ECO:0007669"/>
    <property type="project" value="EnsemblFungi"/>
</dbReference>
<dbReference type="GO" id="GO:0160246">
    <property type="term" value="F:NADPH-iron-sulfur [2Fe-2S] protein oxidoreductase activity"/>
    <property type="evidence" value="ECO:0007669"/>
    <property type="project" value="EnsemblFungi"/>
</dbReference>
<dbReference type="InterPro" id="IPR001709">
    <property type="entry name" value="Flavoprot_Pyr_Nucl_cyt_Rdtase"/>
</dbReference>
<keyword evidence="8 9" id="KW-0560">Oxidoreductase</keyword>
<evidence type="ECO:0000256" key="7">
    <source>
        <dbReference type="ARBA" id="ARBA00022857"/>
    </source>
</evidence>
<dbReference type="SUPFAM" id="SSF63380">
    <property type="entry name" value="Riboflavin synthase domain-like"/>
    <property type="match status" value="1"/>
</dbReference>
<dbReference type="GO" id="GO:0006809">
    <property type="term" value="P:nitric oxide biosynthetic process"/>
    <property type="evidence" value="ECO:0007669"/>
    <property type="project" value="EnsemblFungi"/>
</dbReference>
<dbReference type="InterPro" id="IPR039261">
    <property type="entry name" value="FNR_nucleotide-bd"/>
</dbReference>
<evidence type="ECO:0000259" key="11">
    <source>
        <dbReference type="PROSITE" id="PS51384"/>
    </source>
</evidence>
<keyword evidence="13" id="KW-1185">Reference proteome</keyword>
<evidence type="ECO:0000256" key="4">
    <source>
        <dbReference type="ARBA" id="ARBA00022630"/>
    </source>
</evidence>